<proteinExistence type="predicted"/>
<gene>
    <name evidence="3" type="ORF">BINO364_LOCUS9790</name>
</gene>
<dbReference type="Proteomes" id="UP000838878">
    <property type="component" value="Chromosome 4"/>
</dbReference>
<keyword evidence="2" id="KW-0812">Transmembrane</keyword>
<feature type="non-terminal residue" evidence="3">
    <location>
        <position position="184"/>
    </location>
</feature>
<evidence type="ECO:0000256" key="2">
    <source>
        <dbReference type="SAM" id="Phobius"/>
    </source>
</evidence>
<reference evidence="3" key="1">
    <citation type="submission" date="2021-12" db="EMBL/GenBank/DDBJ databases">
        <authorList>
            <person name="Martin H S."/>
        </authorList>
    </citation>
    <scope>NUCLEOTIDE SEQUENCE</scope>
</reference>
<feature type="region of interest" description="Disordered" evidence="1">
    <location>
        <begin position="18"/>
        <end position="43"/>
    </location>
</feature>
<organism evidence="3 4">
    <name type="scientific">Brenthis ino</name>
    <name type="common">lesser marbled fritillary</name>
    <dbReference type="NCBI Taxonomy" id="405034"/>
    <lineage>
        <taxon>Eukaryota</taxon>
        <taxon>Metazoa</taxon>
        <taxon>Ecdysozoa</taxon>
        <taxon>Arthropoda</taxon>
        <taxon>Hexapoda</taxon>
        <taxon>Insecta</taxon>
        <taxon>Pterygota</taxon>
        <taxon>Neoptera</taxon>
        <taxon>Endopterygota</taxon>
        <taxon>Lepidoptera</taxon>
        <taxon>Glossata</taxon>
        <taxon>Ditrysia</taxon>
        <taxon>Papilionoidea</taxon>
        <taxon>Nymphalidae</taxon>
        <taxon>Heliconiinae</taxon>
        <taxon>Argynnini</taxon>
        <taxon>Brenthis</taxon>
    </lineage>
</organism>
<dbReference type="OrthoDB" id="7438227at2759"/>
<protein>
    <submittedName>
        <fullName evidence="3">Uncharacterized protein</fullName>
    </submittedName>
</protein>
<keyword evidence="2" id="KW-1133">Transmembrane helix</keyword>
<keyword evidence="4" id="KW-1185">Reference proteome</keyword>
<feature type="transmembrane region" description="Helical" evidence="2">
    <location>
        <begin position="155"/>
        <end position="177"/>
    </location>
</feature>
<accession>A0A8J9VP94</accession>
<dbReference type="AlphaFoldDB" id="A0A8J9VP94"/>
<evidence type="ECO:0000313" key="4">
    <source>
        <dbReference type="Proteomes" id="UP000838878"/>
    </source>
</evidence>
<evidence type="ECO:0000256" key="1">
    <source>
        <dbReference type="SAM" id="MobiDB-lite"/>
    </source>
</evidence>
<dbReference type="EMBL" id="OV170224">
    <property type="protein sequence ID" value="CAH0724030.1"/>
    <property type="molecule type" value="Genomic_DNA"/>
</dbReference>
<evidence type="ECO:0000313" key="3">
    <source>
        <dbReference type="EMBL" id="CAH0724030.1"/>
    </source>
</evidence>
<sequence>MDVAREYLQDSLNTSLHTTSTLRPSEVPEMMTPTQIDPQSSSSYTLANDQSVLSRNVDQWIRGNLSPTENTGVQGSRVATVQRSTLATSAIDGSSFWYMLIMMLPLFNSNRVQWRCTPSTILYTAELFLMKVGRLCSLLGYRMRRLAQRQLSRDVFATAMDIVLVIYAIGFLILSMYQNSFTGV</sequence>
<name>A0A8J9VP94_9NEOP</name>
<keyword evidence="2" id="KW-0472">Membrane</keyword>
<feature type="compositionally biased region" description="Polar residues" evidence="1">
    <location>
        <begin position="32"/>
        <end position="43"/>
    </location>
</feature>